<dbReference type="EMBL" id="JACHND010000001">
    <property type="protein sequence ID" value="MBB4702259.1"/>
    <property type="molecule type" value="Genomic_DNA"/>
</dbReference>
<dbReference type="Proteomes" id="UP000542210">
    <property type="component" value="Unassembled WGS sequence"/>
</dbReference>
<evidence type="ECO:0000313" key="2">
    <source>
        <dbReference type="Proteomes" id="UP000542210"/>
    </source>
</evidence>
<accession>A0A7W7D928</accession>
<dbReference type="AlphaFoldDB" id="A0A7W7D928"/>
<evidence type="ECO:0000313" key="1">
    <source>
        <dbReference type="EMBL" id="MBB4702259.1"/>
    </source>
</evidence>
<gene>
    <name evidence="1" type="ORF">BJ982_003803</name>
</gene>
<organism evidence="1 2">
    <name type="scientific">Sphaerisporangium siamense</name>
    <dbReference type="NCBI Taxonomy" id="795645"/>
    <lineage>
        <taxon>Bacteria</taxon>
        <taxon>Bacillati</taxon>
        <taxon>Actinomycetota</taxon>
        <taxon>Actinomycetes</taxon>
        <taxon>Streptosporangiales</taxon>
        <taxon>Streptosporangiaceae</taxon>
        <taxon>Sphaerisporangium</taxon>
    </lineage>
</organism>
<proteinExistence type="predicted"/>
<sequence length="251" mass="26316">MPVGYPQDALVRIERLEKLVDQLYTASQTRPAQDVIRSAAVTIGDPDGAHIKLIPMGDIGAEIHLTPASGTNPTKLQADTSAGYPGEAALHIVSGDAGAVSSELLLASGQVSMRILDGGGDAGGFAYWGSDRARFGFIDGSNDNYFDFSGNGISRHYGQWEDFGSLASNAGVLSGSWTIASGFVGATVHYPSTMDSNMGPVASLRDGASNPNFYHCLTSSTTSSYDHDWSPSGGLGGPLTGKAGYFWSFRH</sequence>
<reference evidence="1 2" key="1">
    <citation type="submission" date="2020-08" db="EMBL/GenBank/DDBJ databases">
        <title>Sequencing the genomes of 1000 actinobacteria strains.</title>
        <authorList>
            <person name="Klenk H.-P."/>
        </authorList>
    </citation>
    <scope>NUCLEOTIDE SEQUENCE [LARGE SCALE GENOMIC DNA]</scope>
    <source>
        <strain evidence="1 2">DSM 45784</strain>
    </source>
</reference>
<dbReference type="RefSeq" id="WP_184881895.1">
    <property type="nucleotide sequence ID" value="NZ_BOOV01000026.1"/>
</dbReference>
<protein>
    <submittedName>
        <fullName evidence="1">Uncharacterized protein</fullName>
    </submittedName>
</protein>
<name>A0A7W7D928_9ACTN</name>
<comment type="caution">
    <text evidence="1">The sequence shown here is derived from an EMBL/GenBank/DDBJ whole genome shotgun (WGS) entry which is preliminary data.</text>
</comment>
<keyword evidence="2" id="KW-1185">Reference proteome</keyword>